<dbReference type="EMBL" id="BARS01005589">
    <property type="protein sequence ID" value="GAF75722.1"/>
    <property type="molecule type" value="Genomic_DNA"/>
</dbReference>
<proteinExistence type="predicted"/>
<sequence>LPFEFYLYDAGSGGDFKIENGDIRKLVVPATWTIPASTVAIWDVYNNTTTVASDGGTPPKPDFKNESTGVWDL</sequence>
<dbReference type="AlphaFoldDB" id="X0SIK2"/>
<protein>
    <submittedName>
        <fullName evidence="2">Uncharacterized protein</fullName>
    </submittedName>
</protein>
<organism evidence="2">
    <name type="scientific">marine sediment metagenome</name>
    <dbReference type="NCBI Taxonomy" id="412755"/>
    <lineage>
        <taxon>unclassified sequences</taxon>
        <taxon>metagenomes</taxon>
        <taxon>ecological metagenomes</taxon>
    </lineage>
</organism>
<name>X0SIK2_9ZZZZ</name>
<comment type="caution">
    <text evidence="2">The sequence shown here is derived from an EMBL/GenBank/DDBJ whole genome shotgun (WGS) entry which is preliminary data.</text>
</comment>
<gene>
    <name evidence="2" type="ORF">S01H1_10968</name>
</gene>
<evidence type="ECO:0000313" key="2">
    <source>
        <dbReference type="EMBL" id="GAF75722.1"/>
    </source>
</evidence>
<evidence type="ECO:0000256" key="1">
    <source>
        <dbReference type="SAM" id="MobiDB-lite"/>
    </source>
</evidence>
<reference evidence="2" key="1">
    <citation type="journal article" date="2014" name="Front. Microbiol.">
        <title>High frequency of phylogenetically diverse reductive dehalogenase-homologous genes in deep subseafloor sedimentary metagenomes.</title>
        <authorList>
            <person name="Kawai M."/>
            <person name="Futagami T."/>
            <person name="Toyoda A."/>
            <person name="Takaki Y."/>
            <person name="Nishi S."/>
            <person name="Hori S."/>
            <person name="Arai W."/>
            <person name="Tsubouchi T."/>
            <person name="Morono Y."/>
            <person name="Uchiyama I."/>
            <person name="Ito T."/>
            <person name="Fujiyama A."/>
            <person name="Inagaki F."/>
            <person name="Takami H."/>
        </authorList>
    </citation>
    <scope>NUCLEOTIDE SEQUENCE</scope>
    <source>
        <strain evidence="2">Expedition CK06-06</strain>
    </source>
</reference>
<accession>X0SIK2</accession>
<feature type="region of interest" description="Disordered" evidence="1">
    <location>
        <begin position="51"/>
        <end position="73"/>
    </location>
</feature>
<feature type="non-terminal residue" evidence="2">
    <location>
        <position position="1"/>
    </location>
</feature>